<keyword evidence="5" id="KW-1185">Reference proteome</keyword>
<dbReference type="Proteomes" id="UP000001876">
    <property type="component" value="Unassembled WGS sequence"/>
</dbReference>
<evidence type="ECO:0000256" key="1">
    <source>
        <dbReference type="ARBA" id="ARBA00022737"/>
    </source>
</evidence>
<accession>C1MGI4</accession>
<gene>
    <name evidence="4" type="ORF">MICPUCDRAFT_49825</name>
</gene>
<keyword evidence="1" id="KW-0677">Repeat</keyword>
<evidence type="ECO:0000313" key="4">
    <source>
        <dbReference type="EMBL" id="EEH60580.1"/>
    </source>
</evidence>
<dbReference type="InterPro" id="IPR051012">
    <property type="entry name" value="CellSynth/LPSAsmb/PSIAsmb"/>
</dbReference>
<dbReference type="PANTHER" id="PTHR45586:SF1">
    <property type="entry name" value="LIPOPOLYSACCHARIDE ASSEMBLY PROTEIN B"/>
    <property type="match status" value="1"/>
</dbReference>
<dbReference type="InterPro" id="IPR019734">
    <property type="entry name" value="TPR_rpt"/>
</dbReference>
<sequence length="431" mass="48236">MPPPSSNKKKSKKDKKDRKHRKEGGGGHRGSGIDALVESGNEHIALDRVEEGLADLRKAHQLAPDSADAAEAYGMALAEYGDGATAVMILKRAAMLRPNEGYEKFMYLGQLIEDGVAAATCTRQARPISRRSPYRRPRRRGERRSLRTFPGGLNVIEFQAAHGDEDASERMGGACCALAEQLMATTDDVREVADECDALLRRAAECDPRSAEPLQVMASLRAAQGRTEEALEALRQSIAQVRPSVRRVLRPVHHHTFCHVISSRRMKTIRIRTAATSARADQWIRRSYPSSQWRGARDAQDEEDNEFLGEYDVSFEFRFETAKLLLELDTSTDEAIDVLEELLEERDDVVDVWHLLALANHGCCAFDKALEHLDHAEELLRRRGGDEMAEADMAELRAAIVDSKGKWNEEGLGEDRGEEEEEEEDDDDESD</sequence>
<dbReference type="SUPFAM" id="SSF48452">
    <property type="entry name" value="TPR-like"/>
    <property type="match status" value="1"/>
</dbReference>
<dbReference type="STRING" id="564608.C1MGI4"/>
<feature type="region of interest" description="Disordered" evidence="3">
    <location>
        <begin position="405"/>
        <end position="431"/>
    </location>
</feature>
<proteinExistence type="predicted"/>
<dbReference type="OrthoDB" id="1914839at2759"/>
<dbReference type="SMART" id="SM00028">
    <property type="entry name" value="TPR"/>
    <property type="match status" value="3"/>
</dbReference>
<dbReference type="CDD" id="cd24142">
    <property type="entry name" value="ACL4-like"/>
    <property type="match status" value="1"/>
</dbReference>
<dbReference type="RefSeq" id="XP_003055328.1">
    <property type="nucleotide sequence ID" value="XM_003055282.1"/>
</dbReference>
<feature type="compositionally biased region" description="Basic residues" evidence="3">
    <location>
        <begin position="128"/>
        <end position="142"/>
    </location>
</feature>
<feature type="region of interest" description="Disordered" evidence="3">
    <location>
        <begin position="1"/>
        <end position="34"/>
    </location>
</feature>
<evidence type="ECO:0000313" key="5">
    <source>
        <dbReference type="Proteomes" id="UP000001876"/>
    </source>
</evidence>
<feature type="region of interest" description="Disordered" evidence="3">
    <location>
        <begin position="126"/>
        <end position="145"/>
    </location>
</feature>
<protein>
    <submittedName>
        <fullName evidence="4">Predicted protein</fullName>
    </submittedName>
</protein>
<evidence type="ECO:0000256" key="2">
    <source>
        <dbReference type="ARBA" id="ARBA00022803"/>
    </source>
</evidence>
<evidence type="ECO:0000256" key="3">
    <source>
        <dbReference type="SAM" id="MobiDB-lite"/>
    </source>
</evidence>
<feature type="compositionally biased region" description="Basic and acidic residues" evidence="3">
    <location>
        <begin position="405"/>
        <end position="415"/>
    </location>
</feature>
<dbReference type="KEGG" id="mpp:MICPUCDRAFT_49825"/>
<dbReference type="EMBL" id="GG663735">
    <property type="protein sequence ID" value="EEH60580.1"/>
    <property type="molecule type" value="Genomic_DNA"/>
</dbReference>
<name>C1MGI4_MICPC</name>
<reference evidence="4 5" key="1">
    <citation type="journal article" date="2009" name="Science">
        <title>Green evolution and dynamic adaptations revealed by genomes of the marine picoeukaryotes Micromonas.</title>
        <authorList>
            <person name="Worden A.Z."/>
            <person name="Lee J.H."/>
            <person name="Mock T."/>
            <person name="Rouze P."/>
            <person name="Simmons M.P."/>
            <person name="Aerts A.L."/>
            <person name="Allen A.E."/>
            <person name="Cuvelier M.L."/>
            <person name="Derelle E."/>
            <person name="Everett M.V."/>
            <person name="Foulon E."/>
            <person name="Grimwood J."/>
            <person name="Gundlach H."/>
            <person name="Henrissat B."/>
            <person name="Napoli C."/>
            <person name="McDonald S.M."/>
            <person name="Parker M.S."/>
            <person name="Rombauts S."/>
            <person name="Salamov A."/>
            <person name="Von Dassow P."/>
            <person name="Badger J.H."/>
            <person name="Coutinho P.M."/>
            <person name="Demir E."/>
            <person name="Dubchak I."/>
            <person name="Gentemann C."/>
            <person name="Eikrem W."/>
            <person name="Gready J.E."/>
            <person name="John U."/>
            <person name="Lanier W."/>
            <person name="Lindquist E.A."/>
            <person name="Lucas S."/>
            <person name="Mayer K.F."/>
            <person name="Moreau H."/>
            <person name="Not F."/>
            <person name="Otillar R."/>
            <person name="Panaud O."/>
            <person name="Pangilinan J."/>
            <person name="Paulsen I."/>
            <person name="Piegu B."/>
            <person name="Poliakov A."/>
            <person name="Robbens S."/>
            <person name="Schmutz J."/>
            <person name="Toulza E."/>
            <person name="Wyss T."/>
            <person name="Zelensky A."/>
            <person name="Zhou K."/>
            <person name="Armbrust E.V."/>
            <person name="Bhattacharya D."/>
            <person name="Goodenough U.W."/>
            <person name="Van de Peer Y."/>
            <person name="Grigoriev I.V."/>
        </authorList>
    </citation>
    <scope>NUCLEOTIDE SEQUENCE [LARGE SCALE GENOMIC DNA]</scope>
    <source>
        <strain evidence="4 5">CCMP1545</strain>
    </source>
</reference>
<feature type="compositionally biased region" description="Basic residues" evidence="3">
    <location>
        <begin position="7"/>
        <end position="22"/>
    </location>
</feature>
<dbReference type="AlphaFoldDB" id="C1MGI4"/>
<dbReference type="InterPro" id="IPR011990">
    <property type="entry name" value="TPR-like_helical_dom_sf"/>
</dbReference>
<dbReference type="GeneID" id="9680845"/>
<keyword evidence="2" id="KW-0802">TPR repeat</keyword>
<dbReference type="OMA" id="PYVWFLL"/>
<organism evidence="5">
    <name type="scientific">Micromonas pusilla (strain CCMP1545)</name>
    <name type="common">Picoplanktonic green alga</name>
    <dbReference type="NCBI Taxonomy" id="564608"/>
    <lineage>
        <taxon>Eukaryota</taxon>
        <taxon>Viridiplantae</taxon>
        <taxon>Chlorophyta</taxon>
        <taxon>Mamiellophyceae</taxon>
        <taxon>Mamiellales</taxon>
        <taxon>Mamiellaceae</taxon>
        <taxon>Micromonas</taxon>
    </lineage>
</organism>
<dbReference type="PANTHER" id="PTHR45586">
    <property type="entry name" value="TPR REPEAT-CONTAINING PROTEIN PA4667"/>
    <property type="match status" value="1"/>
</dbReference>
<dbReference type="Gene3D" id="1.25.40.10">
    <property type="entry name" value="Tetratricopeptide repeat domain"/>
    <property type="match status" value="2"/>
</dbReference>
<feature type="compositionally biased region" description="Acidic residues" evidence="3">
    <location>
        <begin position="416"/>
        <end position="431"/>
    </location>
</feature>
<dbReference type="eggNOG" id="ENOG502RREP">
    <property type="taxonomic scope" value="Eukaryota"/>
</dbReference>